<accession>M1JLI4</accession>
<dbReference type="EMBL" id="KC148188">
    <property type="protein sequence ID" value="AGE82567.1"/>
    <property type="molecule type" value="Genomic_DNA"/>
</dbReference>
<reference evidence="1" key="2">
    <citation type="journal article" date="2013" name="PLoS ONE">
        <title>Pseudomonas syringae pv. actinidiae from Recent Outbreaks of Kiwifruit Bacterial Canker Belong to Different Clones that Originated in China.</title>
        <authorList>
            <person name="Butler M.I."/>
            <person name="Stockwell P.A."/>
            <person name="Black M.A."/>
            <person name="Day R.C."/>
            <person name="Lamont I.L."/>
            <person name="Poulter R.T.M."/>
        </authorList>
    </citation>
    <scope>NUCLEOTIDE SEQUENCE</scope>
    <source>
        <strain evidence="1">ICMP19455</strain>
    </source>
</reference>
<proteinExistence type="predicted"/>
<protein>
    <submittedName>
        <fullName evidence="1">Uncharacterized protein</fullName>
    </submittedName>
</protein>
<reference evidence="1" key="1">
    <citation type="submission" date="2012-11" db="EMBL/GenBank/DDBJ databases">
        <authorList>
            <person name="Butler M."/>
            <person name="Stockwell P."/>
            <person name="Black M."/>
            <person name="Day R."/>
            <person name="Zhao Z."/>
            <person name="Huang L."/>
            <person name="Lamont I."/>
            <person name="Poulter R."/>
        </authorList>
    </citation>
    <scope>NUCLEOTIDE SEQUENCE</scope>
    <source>
        <strain evidence="1">ICMP19455</strain>
    </source>
</reference>
<organism evidence="1">
    <name type="scientific">Pseudomonas syringae pv. actinidiae</name>
    <dbReference type="NCBI Taxonomy" id="103796"/>
    <lineage>
        <taxon>Bacteria</taxon>
        <taxon>Pseudomonadati</taxon>
        <taxon>Pseudomonadota</taxon>
        <taxon>Gammaproteobacteria</taxon>
        <taxon>Pseudomonadales</taxon>
        <taxon>Pseudomonadaceae</taxon>
        <taxon>Pseudomonas</taxon>
        <taxon>Pseudomonas syringae</taxon>
    </lineage>
</organism>
<sequence>MLLEPLPNLQLYGSHLISTKLNKINCGGEFLKGRSTPSSGLLPRKSNLWQ</sequence>
<dbReference type="AlphaFoldDB" id="M1JLI4"/>
<name>M1JLI4_PSESF</name>
<evidence type="ECO:0000313" key="1">
    <source>
        <dbReference type="EMBL" id="AGE82567.1"/>
    </source>
</evidence>